<feature type="chain" id="PRO_5043730272" evidence="1">
    <location>
        <begin position="23"/>
        <end position="255"/>
    </location>
</feature>
<dbReference type="EMBL" id="BLXT01005528">
    <property type="protein sequence ID" value="GFO23801.1"/>
    <property type="molecule type" value="Genomic_DNA"/>
</dbReference>
<evidence type="ECO:0000313" key="3">
    <source>
        <dbReference type="Proteomes" id="UP000735302"/>
    </source>
</evidence>
<accession>A0AAV4BKF9</accession>
<dbReference type="AlphaFoldDB" id="A0AAV4BKF9"/>
<evidence type="ECO:0000256" key="1">
    <source>
        <dbReference type="SAM" id="SignalP"/>
    </source>
</evidence>
<feature type="signal peptide" evidence="1">
    <location>
        <begin position="1"/>
        <end position="22"/>
    </location>
</feature>
<keyword evidence="1" id="KW-0732">Signal</keyword>
<reference evidence="2 3" key="1">
    <citation type="journal article" date="2021" name="Elife">
        <title>Chloroplast acquisition without the gene transfer in kleptoplastic sea slugs, Plakobranchus ocellatus.</title>
        <authorList>
            <person name="Maeda T."/>
            <person name="Takahashi S."/>
            <person name="Yoshida T."/>
            <person name="Shimamura S."/>
            <person name="Takaki Y."/>
            <person name="Nagai Y."/>
            <person name="Toyoda A."/>
            <person name="Suzuki Y."/>
            <person name="Arimoto A."/>
            <person name="Ishii H."/>
            <person name="Satoh N."/>
            <person name="Nishiyama T."/>
            <person name="Hasebe M."/>
            <person name="Maruyama T."/>
            <person name="Minagawa J."/>
            <person name="Obokata J."/>
            <person name="Shigenobu S."/>
        </authorList>
    </citation>
    <scope>NUCLEOTIDE SEQUENCE [LARGE SCALE GENOMIC DNA]</scope>
</reference>
<dbReference type="Proteomes" id="UP000735302">
    <property type="component" value="Unassembled WGS sequence"/>
</dbReference>
<comment type="caution">
    <text evidence="2">The sequence shown here is derived from an EMBL/GenBank/DDBJ whole genome shotgun (WGS) entry which is preliminary data.</text>
</comment>
<proteinExistence type="predicted"/>
<keyword evidence="3" id="KW-1185">Reference proteome</keyword>
<name>A0AAV4BKF9_9GAST</name>
<evidence type="ECO:0000313" key="2">
    <source>
        <dbReference type="EMBL" id="GFO23801.1"/>
    </source>
</evidence>
<organism evidence="2 3">
    <name type="scientific">Plakobranchus ocellatus</name>
    <dbReference type="NCBI Taxonomy" id="259542"/>
    <lineage>
        <taxon>Eukaryota</taxon>
        <taxon>Metazoa</taxon>
        <taxon>Spiralia</taxon>
        <taxon>Lophotrochozoa</taxon>
        <taxon>Mollusca</taxon>
        <taxon>Gastropoda</taxon>
        <taxon>Heterobranchia</taxon>
        <taxon>Euthyneura</taxon>
        <taxon>Panpulmonata</taxon>
        <taxon>Sacoglossa</taxon>
        <taxon>Placobranchoidea</taxon>
        <taxon>Plakobranchidae</taxon>
        <taxon>Plakobranchus</taxon>
    </lineage>
</organism>
<gene>
    <name evidence="2" type="ORF">PoB_005030600</name>
</gene>
<sequence length="255" mass="29684">MGALVLTFVSLLFGLMLQTCLSHRNFSAENCRNNGDIYNRIYNFPNGAFQSTVLRYAKDTSINRAIFFSLIYKLTSYDQTRPVNVVEEFHQQPGLNYIYMSTAANVHAGPTGVESSGLFFDSNSSYPNWLHDVYFNYTLPLFGIKADHHKIKDFGSTAQSNYTNSDVYPQNEFYRYLRSSNLGNIMQPYVIRLHKPNRPVKEMYFYINKLHGEIGLFTPPYYDCGQSNHWMLDVVSMVTEMMPRNSFWTFLRHRK</sequence>
<protein>
    <submittedName>
        <fullName evidence="2">Fras1 related extracellular matrix protein</fullName>
    </submittedName>
</protein>